<dbReference type="Proteomes" id="UP001596958">
    <property type="component" value="Unassembled WGS sequence"/>
</dbReference>
<reference evidence="2" key="1">
    <citation type="journal article" date="2019" name="Int. J. Syst. Evol. Microbiol.">
        <title>The Global Catalogue of Microorganisms (GCM) 10K type strain sequencing project: providing services to taxonomists for standard genome sequencing and annotation.</title>
        <authorList>
            <consortium name="The Broad Institute Genomics Platform"/>
            <consortium name="The Broad Institute Genome Sequencing Center for Infectious Disease"/>
            <person name="Wu L."/>
            <person name="Ma J."/>
        </authorList>
    </citation>
    <scope>NUCLEOTIDE SEQUENCE [LARGE SCALE GENOMIC DNA]</scope>
    <source>
        <strain evidence="2">CCUG 63418</strain>
    </source>
</reference>
<dbReference type="RefSeq" id="WP_377102473.1">
    <property type="nucleotide sequence ID" value="NZ_JBHTHU010000022.1"/>
</dbReference>
<protein>
    <submittedName>
        <fullName evidence="1">Uncharacterized protein</fullName>
    </submittedName>
</protein>
<evidence type="ECO:0000313" key="2">
    <source>
        <dbReference type="Proteomes" id="UP001596958"/>
    </source>
</evidence>
<name>A0ABW2Z318_9SPHI</name>
<organism evidence="1 2">
    <name type="scientific">Mucilaginibacter calamicampi</name>
    <dbReference type="NCBI Taxonomy" id="1302352"/>
    <lineage>
        <taxon>Bacteria</taxon>
        <taxon>Pseudomonadati</taxon>
        <taxon>Bacteroidota</taxon>
        <taxon>Sphingobacteriia</taxon>
        <taxon>Sphingobacteriales</taxon>
        <taxon>Sphingobacteriaceae</taxon>
        <taxon>Mucilaginibacter</taxon>
    </lineage>
</organism>
<comment type="caution">
    <text evidence="1">The sequence shown here is derived from an EMBL/GenBank/DDBJ whole genome shotgun (WGS) entry which is preliminary data.</text>
</comment>
<accession>A0ABW2Z318</accession>
<evidence type="ECO:0000313" key="1">
    <source>
        <dbReference type="EMBL" id="MFD0752127.1"/>
    </source>
</evidence>
<keyword evidence="2" id="KW-1185">Reference proteome</keyword>
<proteinExistence type="predicted"/>
<dbReference type="EMBL" id="JBHTHU010000022">
    <property type="protein sequence ID" value="MFD0752127.1"/>
    <property type="molecule type" value="Genomic_DNA"/>
</dbReference>
<sequence>MKKIVLLAFVAIAMASCSENYSNGERIGVITQFSNTGLWWKSWEGHLNVTQTGMNSSVPFDFSIDNNKPSPIVIKQLDSAAQYGWKVKLVYHEAKGKNWFNNRGETNHFVDKVEVLDKNMASLFGSQNTRAGRVVDTIYVVIDKSQLKNHK</sequence>
<dbReference type="PROSITE" id="PS51257">
    <property type="entry name" value="PROKAR_LIPOPROTEIN"/>
    <property type="match status" value="1"/>
</dbReference>
<gene>
    <name evidence="1" type="ORF">ACFQZS_18375</name>
</gene>